<evidence type="ECO:0000313" key="3">
    <source>
        <dbReference type="Proteomes" id="UP001226160"/>
    </source>
</evidence>
<evidence type="ECO:0000256" key="1">
    <source>
        <dbReference type="SAM" id="MobiDB-lite"/>
    </source>
</evidence>
<dbReference type="AlphaFoldDB" id="A0AAP4F8G9"/>
<name>A0AAP4F8G9_9CORY</name>
<feature type="region of interest" description="Disordered" evidence="1">
    <location>
        <begin position="408"/>
        <end position="447"/>
    </location>
</feature>
<feature type="region of interest" description="Disordered" evidence="1">
    <location>
        <begin position="362"/>
        <end position="393"/>
    </location>
</feature>
<dbReference type="RefSeq" id="WP_049148409.1">
    <property type="nucleotide sequence ID" value="NZ_CP068160.1"/>
</dbReference>
<gene>
    <name evidence="2" type="ORF">QPX54_09380</name>
</gene>
<evidence type="ECO:0000313" key="2">
    <source>
        <dbReference type="EMBL" id="MDK4326709.1"/>
    </source>
</evidence>
<reference evidence="2" key="1">
    <citation type="submission" date="2023-05" db="EMBL/GenBank/DDBJ databases">
        <title>Metabolic capabilities are highly conserved among human nasal-associated Corynebacterium species in pangenomic analyses.</title>
        <authorList>
            <person name="Tran T.H."/>
            <person name="Roberts A.Q."/>
            <person name="Escapa I.F."/>
            <person name="Gao W."/>
            <person name="Conlan S."/>
            <person name="Kong H."/>
            <person name="Segre J.A."/>
            <person name="Kelly M.S."/>
            <person name="Lemon K.P."/>
        </authorList>
    </citation>
    <scope>NUCLEOTIDE SEQUENCE</scope>
    <source>
        <strain evidence="2">KPL2654</strain>
    </source>
</reference>
<comment type="caution">
    <text evidence="2">The sequence shown here is derived from an EMBL/GenBank/DDBJ whole genome shotgun (WGS) entry which is preliminary data.</text>
</comment>
<feature type="region of interest" description="Disordered" evidence="1">
    <location>
        <begin position="1"/>
        <end position="46"/>
    </location>
</feature>
<dbReference type="EMBL" id="JASNVP010000009">
    <property type="protein sequence ID" value="MDK4326709.1"/>
    <property type="molecule type" value="Genomic_DNA"/>
</dbReference>
<feature type="compositionally biased region" description="Basic residues" evidence="1">
    <location>
        <begin position="416"/>
        <end position="431"/>
    </location>
</feature>
<sequence>MEKQDKPAATTESFASSSSSTVDKTEHTQEAERNSDSSQAAGTTSYKTRVAEHVVERAIYSVPGTTDVDGGLLSRNYPRFDIRLDQERQVASVDVVIAVVWPSPAVRVATEVRTAIAEALDIYMGYEATRVNVTIGEAVPSKQRIGRDDVAARQRFSPRNIAVGEIEVVQPIIDSKTETLREISVEDSAPLREITTTRRIDELTAVETRELAVRHEVESPWPKPLGVIAVAEPMEPVSVETPEPTPLREIRVTELEPTRTVKVPRERKVISPTTPKQQKLASVHTPEQQPLREINVPAPAALREISVGKLPEVSVATPKQQPLREVTVPEPQELTNVNTRSFEPRSVSLPDERKLREVVSRKPRVRSVTAPKPRKPRAVDVRRKKLRKVQSPRPVPLRDIEVFDVGHSRKPEVPKPRKLQKVRTPMKRQLRKPYAPADHPFRSVTVPQPQPLRAIYLKDPREVAREIRGGSRG</sequence>
<feature type="compositionally biased region" description="Basic and acidic residues" evidence="1">
    <location>
        <begin position="23"/>
        <end position="35"/>
    </location>
</feature>
<feature type="compositionally biased region" description="Basic residues" evidence="1">
    <location>
        <begin position="372"/>
        <end position="390"/>
    </location>
</feature>
<evidence type="ECO:0008006" key="4">
    <source>
        <dbReference type="Google" id="ProtNLM"/>
    </source>
</evidence>
<feature type="compositionally biased region" description="Polar residues" evidence="1">
    <location>
        <begin position="36"/>
        <end position="46"/>
    </location>
</feature>
<proteinExistence type="predicted"/>
<accession>A0AAP4F8G9</accession>
<dbReference type="Proteomes" id="UP001226160">
    <property type="component" value="Unassembled WGS sequence"/>
</dbReference>
<feature type="compositionally biased region" description="Low complexity" evidence="1">
    <location>
        <begin position="8"/>
        <end position="21"/>
    </location>
</feature>
<organism evidence="2 3">
    <name type="scientific">Corynebacterium propinquum</name>
    <dbReference type="NCBI Taxonomy" id="43769"/>
    <lineage>
        <taxon>Bacteria</taxon>
        <taxon>Bacillati</taxon>
        <taxon>Actinomycetota</taxon>
        <taxon>Actinomycetes</taxon>
        <taxon>Mycobacteriales</taxon>
        <taxon>Corynebacteriaceae</taxon>
        <taxon>Corynebacterium</taxon>
    </lineage>
</organism>
<protein>
    <recommendedName>
        <fullName evidence="4">Asp23/Gls24 family envelope stress response protein</fullName>
    </recommendedName>
</protein>